<evidence type="ECO:0000313" key="3">
    <source>
        <dbReference type="Proteomes" id="UP000237105"/>
    </source>
</evidence>
<sequence length="157" mass="15725">RRSNREHTRPTGYGDDGLDPAGDRGRGRRRRRGGGRGGGEDRSGRGRARAGGGDDGGLSLAEEPLDGLAVGSVAELPGQLEDTGRAHGRHPNPAASPVHLGVAVPRSGSGGGFSRNGDLGFGSRGGRYDGGGVGVEVVAGGGGGVVECNLRAHGEEN</sequence>
<name>A0A2P5CH20_PARAD</name>
<dbReference type="AlphaFoldDB" id="A0A2P5CH20"/>
<organism evidence="2 3">
    <name type="scientific">Parasponia andersonii</name>
    <name type="common">Sponia andersonii</name>
    <dbReference type="NCBI Taxonomy" id="3476"/>
    <lineage>
        <taxon>Eukaryota</taxon>
        <taxon>Viridiplantae</taxon>
        <taxon>Streptophyta</taxon>
        <taxon>Embryophyta</taxon>
        <taxon>Tracheophyta</taxon>
        <taxon>Spermatophyta</taxon>
        <taxon>Magnoliopsida</taxon>
        <taxon>eudicotyledons</taxon>
        <taxon>Gunneridae</taxon>
        <taxon>Pentapetalae</taxon>
        <taxon>rosids</taxon>
        <taxon>fabids</taxon>
        <taxon>Rosales</taxon>
        <taxon>Cannabaceae</taxon>
        <taxon>Parasponia</taxon>
    </lineage>
</organism>
<proteinExistence type="predicted"/>
<gene>
    <name evidence="2" type="ORF">PanWU01x14_153230</name>
</gene>
<evidence type="ECO:0000256" key="1">
    <source>
        <dbReference type="SAM" id="MobiDB-lite"/>
    </source>
</evidence>
<dbReference type="OrthoDB" id="1751804at2759"/>
<feature type="compositionally biased region" description="Gly residues" evidence="1">
    <location>
        <begin position="108"/>
        <end position="127"/>
    </location>
</feature>
<feature type="non-terminal residue" evidence="2">
    <location>
        <position position="1"/>
    </location>
</feature>
<dbReference type="EMBL" id="JXTB01000131">
    <property type="protein sequence ID" value="PON60337.1"/>
    <property type="molecule type" value="Genomic_DNA"/>
</dbReference>
<reference evidence="3" key="1">
    <citation type="submission" date="2016-06" db="EMBL/GenBank/DDBJ databases">
        <title>Parallel loss of symbiosis genes in relatives of nitrogen-fixing non-legume Parasponia.</title>
        <authorList>
            <person name="Van Velzen R."/>
            <person name="Holmer R."/>
            <person name="Bu F."/>
            <person name="Rutten L."/>
            <person name="Van Zeijl A."/>
            <person name="Liu W."/>
            <person name="Santuari L."/>
            <person name="Cao Q."/>
            <person name="Sharma T."/>
            <person name="Shen D."/>
            <person name="Roswanjaya Y."/>
            <person name="Wardhani T."/>
            <person name="Kalhor M.S."/>
            <person name="Jansen J."/>
            <person name="Van den Hoogen J."/>
            <person name="Gungor B."/>
            <person name="Hartog M."/>
            <person name="Hontelez J."/>
            <person name="Verver J."/>
            <person name="Yang W.-C."/>
            <person name="Schijlen E."/>
            <person name="Repin R."/>
            <person name="Schilthuizen M."/>
            <person name="Schranz E."/>
            <person name="Heidstra R."/>
            <person name="Miyata K."/>
            <person name="Fedorova E."/>
            <person name="Kohlen W."/>
            <person name="Bisseling T."/>
            <person name="Smit S."/>
            <person name="Geurts R."/>
        </authorList>
    </citation>
    <scope>NUCLEOTIDE SEQUENCE [LARGE SCALE GENOMIC DNA]</scope>
    <source>
        <strain evidence="3">cv. WU1-14</strain>
    </source>
</reference>
<comment type="caution">
    <text evidence="2">The sequence shown here is derived from an EMBL/GenBank/DDBJ whole genome shotgun (WGS) entry which is preliminary data.</text>
</comment>
<protein>
    <submittedName>
        <fullName evidence="2">Uncharacterized protein</fullName>
    </submittedName>
</protein>
<dbReference type="Proteomes" id="UP000237105">
    <property type="component" value="Unassembled WGS sequence"/>
</dbReference>
<feature type="region of interest" description="Disordered" evidence="1">
    <location>
        <begin position="1"/>
        <end position="127"/>
    </location>
</feature>
<keyword evidence="3" id="KW-1185">Reference proteome</keyword>
<evidence type="ECO:0000313" key="2">
    <source>
        <dbReference type="EMBL" id="PON60337.1"/>
    </source>
</evidence>
<accession>A0A2P5CH20</accession>